<dbReference type="InterPro" id="IPR000014">
    <property type="entry name" value="PAS"/>
</dbReference>
<feature type="domain" description="PAS" evidence="2">
    <location>
        <begin position="153"/>
        <end position="184"/>
    </location>
</feature>
<sequence>MQLASLVQAGTVIFVAFVTAVAALLAAVQLGGRRGSGERGAPPEIAFLFDGGALVDATPGARRLLQFAATRGDDMARLVAFLSPRFPDLNARVQACGEEDRMLLLSEDHSSRLRIEATEGRLRIALEEVEEDLSDPPDRNSFAVLSAELEAHRAASDHMPVPVWRTDQAGRLTWANGAYWALAERADRVADTPPGRVPMLFPDLGDTALSPGASRRLELALPAEGTLYFDATMATVGGDRLFSALPADAIVGAERNLREFVQTLTQTFAHLSVGLAIFDRRRELTLFNPALGDLLGLEMEFLIARPGLIRFLDQLRERHMMPEPKDYKTWRQHMSDLEAAAAGGGHSETWPLPDGRTFRITGRPHPDGAVAFLFEDISAEIRLSREYRAELDLGKAVIDMMDEAIAVFSPDGRLSFANRAYARLWGLDTVETGASGPSFVDASRRWQQKCMPSPVWGDARDFAAEMSGRTTWHAEVRLKNGRKLACRFEPLPGGATMAGFSEQAAVAFPSQGAEANGTASQASARV</sequence>
<keyword evidence="1" id="KW-1133">Transmembrane helix</keyword>
<organism evidence="3 4">
    <name type="scientific">Psychromarinibacter sediminicola</name>
    <dbReference type="NCBI Taxonomy" id="3033385"/>
    <lineage>
        <taxon>Bacteria</taxon>
        <taxon>Pseudomonadati</taxon>
        <taxon>Pseudomonadota</taxon>
        <taxon>Alphaproteobacteria</taxon>
        <taxon>Rhodobacterales</taxon>
        <taxon>Paracoccaceae</taxon>
        <taxon>Psychromarinibacter</taxon>
    </lineage>
</organism>
<protein>
    <submittedName>
        <fullName evidence="3">PAS-domain containing protein</fullName>
    </submittedName>
</protein>
<dbReference type="InterPro" id="IPR035965">
    <property type="entry name" value="PAS-like_dom_sf"/>
</dbReference>
<keyword evidence="1" id="KW-0812">Transmembrane</keyword>
<evidence type="ECO:0000259" key="2">
    <source>
        <dbReference type="Pfam" id="PF13188"/>
    </source>
</evidence>
<dbReference type="Proteomes" id="UP001220964">
    <property type="component" value="Unassembled WGS sequence"/>
</dbReference>
<dbReference type="Pfam" id="PF12860">
    <property type="entry name" value="PAS_7"/>
    <property type="match status" value="2"/>
</dbReference>
<dbReference type="SUPFAM" id="SSF55785">
    <property type="entry name" value="PYP-like sensor domain (PAS domain)"/>
    <property type="match status" value="2"/>
</dbReference>
<keyword evidence="1" id="KW-0472">Membrane</keyword>
<comment type="caution">
    <text evidence="3">The sequence shown here is derived from an EMBL/GenBank/DDBJ whole genome shotgun (WGS) entry which is preliminary data.</text>
</comment>
<evidence type="ECO:0000256" key="1">
    <source>
        <dbReference type="SAM" id="Phobius"/>
    </source>
</evidence>
<gene>
    <name evidence="3" type="ORF">P1J78_16470</name>
</gene>
<proteinExistence type="predicted"/>
<accession>A0AAE3TB59</accession>
<dbReference type="Pfam" id="PF13188">
    <property type="entry name" value="PAS_8"/>
    <property type="match status" value="1"/>
</dbReference>
<evidence type="ECO:0000313" key="4">
    <source>
        <dbReference type="Proteomes" id="UP001220964"/>
    </source>
</evidence>
<evidence type="ECO:0000313" key="3">
    <source>
        <dbReference type="EMBL" id="MDF0602335.1"/>
    </source>
</evidence>
<dbReference type="AlphaFoldDB" id="A0AAE3TB59"/>
<reference evidence="3" key="1">
    <citation type="submission" date="2023-03" db="EMBL/GenBank/DDBJ databases">
        <title>Multiphase analysis and comparison of six strains from genera Psychromarinibacter, Lutimaribacter, and Maritimibacter, including a novel species: Psychromarinibacter sediminicola sp. nov.</title>
        <authorList>
            <person name="Wang Y.-H."/>
            <person name="Ye M.-Q."/>
            <person name="Du Z.-J."/>
        </authorList>
    </citation>
    <scope>NUCLEOTIDE SEQUENCE</scope>
    <source>
        <strain evidence="3">C21-152</strain>
    </source>
</reference>
<dbReference type="RefSeq" id="WP_275568462.1">
    <property type="nucleotide sequence ID" value="NZ_JARGYC010000047.1"/>
</dbReference>
<keyword evidence="4" id="KW-1185">Reference proteome</keyword>
<dbReference type="Gene3D" id="3.30.450.20">
    <property type="entry name" value="PAS domain"/>
    <property type="match status" value="2"/>
</dbReference>
<feature type="transmembrane region" description="Helical" evidence="1">
    <location>
        <begin position="6"/>
        <end position="28"/>
    </location>
</feature>
<name>A0AAE3TB59_9RHOB</name>
<dbReference type="EMBL" id="JARGYC010000047">
    <property type="protein sequence ID" value="MDF0602335.1"/>
    <property type="molecule type" value="Genomic_DNA"/>
</dbReference>